<feature type="transmembrane region" description="Helical" evidence="8">
    <location>
        <begin position="77"/>
        <end position="96"/>
    </location>
</feature>
<comment type="caution">
    <text evidence="10">The sequence shown here is derived from an EMBL/GenBank/DDBJ whole genome shotgun (WGS) entry which is preliminary data.</text>
</comment>
<feature type="transmembrane region" description="Helical" evidence="8">
    <location>
        <begin position="298"/>
        <end position="318"/>
    </location>
</feature>
<dbReference type="Proteomes" id="UP000708208">
    <property type="component" value="Unassembled WGS sequence"/>
</dbReference>
<evidence type="ECO:0000256" key="7">
    <source>
        <dbReference type="ARBA" id="ARBA00023136"/>
    </source>
</evidence>
<dbReference type="InterPro" id="IPR020846">
    <property type="entry name" value="MFS_dom"/>
</dbReference>
<feature type="transmembrane region" description="Helical" evidence="8">
    <location>
        <begin position="102"/>
        <end position="124"/>
    </location>
</feature>
<feature type="transmembrane region" description="Helical" evidence="8">
    <location>
        <begin position="387"/>
        <end position="408"/>
    </location>
</feature>
<feature type="transmembrane region" description="Helical" evidence="8">
    <location>
        <begin position="324"/>
        <end position="345"/>
    </location>
</feature>
<dbReference type="Pfam" id="PF07690">
    <property type="entry name" value="MFS_1"/>
    <property type="match status" value="1"/>
</dbReference>
<sequence>MPSILQRNQLAVFATTWLAYSILYFLRKPLGVIKPSLEKEFGVSKTDLGWLDVGLLLPYALVQIFSSQLSDRFGSRLTISLCLTIAGSAMFTFGMWESYGMLVFIMFINGAMQGPCWPACCKAVCAWYPDAKLNSIIGFMSTSVFVGGALGTALAVQLQSSYGWKMVHVPPGVAAVALGVLVYCVLYTPEEKHMSIPGKEVVVNSLQRIGEEPPPKKTMWQMWKIPAVFEISMTVLCLKVVRYCMFMWLPMYLVHYLNYSVAKAGLFSTVFDIGGSLGSPVIGMVLDRKFKKSTMLGMWIFVTISSVSMALFALTARWGVFYNAIFMFLAGATNGGTDSLLAGSVSMKIGEANGMKLGAAVTGLINGFGTLGAVVEGPLVGFISDNYGWDAMFTLMILLSAAASLMVFRAMTIQRRTERQINASNFEDKVPLIA</sequence>
<feature type="transmembrane region" description="Helical" evidence="8">
    <location>
        <begin position="357"/>
        <end position="375"/>
    </location>
</feature>
<dbReference type="GO" id="GO:0016020">
    <property type="term" value="C:membrane"/>
    <property type="evidence" value="ECO:0007669"/>
    <property type="project" value="UniProtKB-SubCell"/>
</dbReference>
<keyword evidence="7 8" id="KW-0472">Membrane</keyword>
<dbReference type="PANTHER" id="PTHR43184:SF30">
    <property type="entry name" value="MFS DOMAIN-CONTAINING PROTEIN"/>
    <property type="match status" value="1"/>
</dbReference>
<feature type="transmembrane region" description="Helical" evidence="8">
    <location>
        <begin position="9"/>
        <end position="27"/>
    </location>
</feature>
<evidence type="ECO:0000256" key="4">
    <source>
        <dbReference type="ARBA" id="ARBA00022597"/>
    </source>
</evidence>
<evidence type="ECO:0000313" key="10">
    <source>
        <dbReference type="EMBL" id="CAG7835331.1"/>
    </source>
</evidence>
<proteinExistence type="inferred from homology"/>
<evidence type="ECO:0000256" key="3">
    <source>
        <dbReference type="ARBA" id="ARBA00022448"/>
    </source>
</evidence>
<evidence type="ECO:0000313" key="11">
    <source>
        <dbReference type="Proteomes" id="UP000708208"/>
    </source>
</evidence>
<feature type="transmembrane region" description="Helical" evidence="8">
    <location>
        <begin position="261"/>
        <end position="286"/>
    </location>
</feature>
<protein>
    <recommendedName>
        <fullName evidence="9">Major facilitator superfamily (MFS) profile domain-containing protein</fullName>
    </recommendedName>
</protein>
<evidence type="ECO:0000256" key="5">
    <source>
        <dbReference type="ARBA" id="ARBA00022692"/>
    </source>
</evidence>
<reference evidence="10" key="1">
    <citation type="submission" date="2021-06" db="EMBL/GenBank/DDBJ databases">
        <authorList>
            <person name="Hodson N. C."/>
            <person name="Mongue J. A."/>
            <person name="Jaron S. K."/>
        </authorList>
    </citation>
    <scope>NUCLEOTIDE SEQUENCE</scope>
</reference>
<accession>A0A8J2LQ26</accession>
<dbReference type="GO" id="GO:0022857">
    <property type="term" value="F:transmembrane transporter activity"/>
    <property type="evidence" value="ECO:0007669"/>
    <property type="project" value="InterPro"/>
</dbReference>
<dbReference type="PANTHER" id="PTHR43184">
    <property type="entry name" value="MAJOR FACILITATOR SUPERFAMILY TRANSPORTER 16, ISOFORM B"/>
    <property type="match status" value="1"/>
</dbReference>
<dbReference type="OrthoDB" id="3639251at2759"/>
<comment type="subcellular location">
    <subcellularLocation>
        <location evidence="1">Membrane</location>
        <topology evidence="1">Multi-pass membrane protein</topology>
    </subcellularLocation>
</comment>
<comment type="similarity">
    <text evidence="2">Belongs to the major facilitator superfamily. Organophosphate:Pi antiporter (OPA) (TC 2.A.1.4) family.</text>
</comment>
<evidence type="ECO:0000256" key="2">
    <source>
        <dbReference type="ARBA" id="ARBA00009598"/>
    </source>
</evidence>
<dbReference type="InterPro" id="IPR000849">
    <property type="entry name" value="Sugar_P_transporter"/>
</dbReference>
<dbReference type="AlphaFoldDB" id="A0A8J2LQ26"/>
<evidence type="ECO:0000256" key="8">
    <source>
        <dbReference type="SAM" id="Phobius"/>
    </source>
</evidence>
<gene>
    <name evidence="10" type="ORF">AFUS01_LOCUS44716</name>
</gene>
<keyword evidence="5 8" id="KW-0812">Transmembrane</keyword>
<evidence type="ECO:0000256" key="6">
    <source>
        <dbReference type="ARBA" id="ARBA00022989"/>
    </source>
</evidence>
<dbReference type="PROSITE" id="PS50850">
    <property type="entry name" value="MFS"/>
    <property type="match status" value="1"/>
</dbReference>
<evidence type="ECO:0000256" key="1">
    <source>
        <dbReference type="ARBA" id="ARBA00004141"/>
    </source>
</evidence>
<dbReference type="EMBL" id="CAJVCH010570595">
    <property type="protein sequence ID" value="CAG7835331.1"/>
    <property type="molecule type" value="Genomic_DNA"/>
</dbReference>
<keyword evidence="11" id="KW-1185">Reference proteome</keyword>
<feature type="transmembrane region" description="Helical" evidence="8">
    <location>
        <begin position="136"/>
        <end position="156"/>
    </location>
</feature>
<dbReference type="PIRSF" id="PIRSF002808">
    <property type="entry name" value="Hexose_phosphate_transp"/>
    <property type="match status" value="1"/>
</dbReference>
<feature type="transmembrane region" description="Helical" evidence="8">
    <location>
        <begin position="227"/>
        <end position="249"/>
    </location>
</feature>
<keyword evidence="3" id="KW-0813">Transport</keyword>
<keyword evidence="4" id="KW-0762">Sugar transport</keyword>
<feature type="transmembrane region" description="Helical" evidence="8">
    <location>
        <begin position="168"/>
        <end position="186"/>
    </location>
</feature>
<name>A0A8J2LQ26_9HEXA</name>
<dbReference type="InterPro" id="IPR011701">
    <property type="entry name" value="MFS"/>
</dbReference>
<evidence type="ECO:0000259" key="9">
    <source>
        <dbReference type="PROSITE" id="PS50850"/>
    </source>
</evidence>
<keyword evidence="6 8" id="KW-1133">Transmembrane helix</keyword>
<organism evidence="10 11">
    <name type="scientific">Allacma fusca</name>
    <dbReference type="NCBI Taxonomy" id="39272"/>
    <lineage>
        <taxon>Eukaryota</taxon>
        <taxon>Metazoa</taxon>
        <taxon>Ecdysozoa</taxon>
        <taxon>Arthropoda</taxon>
        <taxon>Hexapoda</taxon>
        <taxon>Collembola</taxon>
        <taxon>Symphypleona</taxon>
        <taxon>Sminthuridae</taxon>
        <taxon>Allacma</taxon>
    </lineage>
</organism>
<feature type="domain" description="Major facilitator superfamily (MFS) profile" evidence="9">
    <location>
        <begin position="12"/>
        <end position="415"/>
    </location>
</feature>